<evidence type="ECO:0000259" key="2">
    <source>
        <dbReference type="Pfam" id="PF13622"/>
    </source>
</evidence>
<dbReference type="RefSeq" id="WP_126751256.1">
    <property type="nucleotide sequence ID" value="NZ_JBHUMT010000016.1"/>
</dbReference>
<feature type="domain" description="Acyl-CoA thioesterase-like N-terminal HotDog" evidence="2">
    <location>
        <begin position="21"/>
        <end position="104"/>
    </location>
</feature>
<dbReference type="PANTHER" id="PTHR38110:SF1">
    <property type="entry name" value="THIOESTERASE DOMAIN-CONTAINING PROTEIN"/>
    <property type="match status" value="1"/>
</dbReference>
<gene>
    <name evidence="4" type="ORF">CWI73_01655</name>
</gene>
<protein>
    <submittedName>
        <fullName evidence="4">Thioesterase family protein</fullName>
    </submittedName>
</protein>
<comment type="caution">
    <text evidence="4">The sequence shown here is derived from an EMBL/GenBank/DDBJ whole genome shotgun (WGS) entry which is preliminary data.</text>
</comment>
<proteinExistence type="predicted"/>
<dbReference type="InterPro" id="IPR029069">
    <property type="entry name" value="HotDog_dom_sf"/>
</dbReference>
<reference evidence="4 5" key="1">
    <citation type="journal article" date="2011" name="Front. Microbiol.">
        <title>Genomic signatures of strain selection and enhancement in Bacillus atrophaeus var. globigii, a historical biowarfare simulant.</title>
        <authorList>
            <person name="Gibbons H.S."/>
            <person name="Broomall S.M."/>
            <person name="McNew L.A."/>
            <person name="Daligault H."/>
            <person name="Chapman C."/>
            <person name="Bruce D."/>
            <person name="Karavis M."/>
            <person name="Krepps M."/>
            <person name="McGregor P.A."/>
            <person name="Hong C."/>
            <person name="Park K.H."/>
            <person name="Akmal A."/>
            <person name="Feldman A."/>
            <person name="Lin J.S."/>
            <person name="Chang W.E."/>
            <person name="Higgs B.W."/>
            <person name="Demirev P."/>
            <person name="Lindquist J."/>
            <person name="Liem A."/>
            <person name="Fochler E."/>
            <person name="Read T.D."/>
            <person name="Tapia R."/>
            <person name="Johnson S."/>
            <person name="Bishop-Lilly K.A."/>
            <person name="Detter C."/>
            <person name="Han C."/>
            <person name="Sozhamannan S."/>
            <person name="Rosenzweig C.N."/>
            <person name="Skowronski E.W."/>
        </authorList>
    </citation>
    <scope>NUCLEOTIDE SEQUENCE [LARGE SCALE GENOMIC DNA]</scope>
    <source>
        <strain evidence="4 5">TPS4-2</strain>
    </source>
</reference>
<dbReference type="InterPro" id="IPR042171">
    <property type="entry name" value="Acyl-CoA_hotdog"/>
</dbReference>
<sequence length="264" mass="28863">MQFHETLASIESDKSNQTITLPEGWAQGRAFFGGFSAAVAAQFLLQQFPEDYHLRSFAISFVAPATPGDATLSYRVLRQGSSVLQVAVELTQNNEVMLAGLASLGKGRQSSVSVSGETPPDLKTVNDGPGLPEADIVPEFAKNFDYRITSGGMPFSGQPGRTFGGWVRFRNEQQKLTIAAILALVDAWPPAVLPHLKQPAPASSLTWTIEFPDKPLENSSTHDWYQYEAFIEHAENGYGHSRAGLWSDNDELLAISRQTFTVFA</sequence>
<evidence type="ECO:0000313" key="4">
    <source>
        <dbReference type="EMBL" id="RUO67596.1"/>
    </source>
</evidence>
<evidence type="ECO:0000313" key="5">
    <source>
        <dbReference type="Proteomes" id="UP000288361"/>
    </source>
</evidence>
<dbReference type="Pfam" id="PF20789">
    <property type="entry name" value="4HBT_3C"/>
    <property type="match status" value="1"/>
</dbReference>
<organism evidence="4 5">
    <name type="scientific">Idiomarina piscisalsi</name>
    <dbReference type="NCBI Taxonomy" id="1096243"/>
    <lineage>
        <taxon>Bacteria</taxon>
        <taxon>Pseudomonadati</taxon>
        <taxon>Pseudomonadota</taxon>
        <taxon>Gammaproteobacteria</taxon>
        <taxon>Alteromonadales</taxon>
        <taxon>Idiomarinaceae</taxon>
        <taxon>Idiomarina</taxon>
    </lineage>
</organism>
<dbReference type="PANTHER" id="PTHR38110">
    <property type="entry name" value="CHROMOSOME 23, WHOLE GENOME SHOTGUN SEQUENCE"/>
    <property type="match status" value="1"/>
</dbReference>
<name>A0A432YWA5_9GAMM</name>
<dbReference type="InterPro" id="IPR049449">
    <property type="entry name" value="TesB_ACOT8-like_N"/>
</dbReference>
<dbReference type="InterPro" id="IPR052389">
    <property type="entry name" value="Sec_Metab_Biosynth-Assoc"/>
</dbReference>
<feature type="domain" description="Acyl-CoA thioesterase-like C-terminal" evidence="3">
    <location>
        <begin position="121"/>
        <end position="262"/>
    </location>
</feature>
<dbReference type="EMBL" id="PIQA01000001">
    <property type="protein sequence ID" value="RUO67596.1"/>
    <property type="molecule type" value="Genomic_DNA"/>
</dbReference>
<dbReference type="SUPFAM" id="SSF54637">
    <property type="entry name" value="Thioesterase/thiol ester dehydrase-isomerase"/>
    <property type="match status" value="2"/>
</dbReference>
<evidence type="ECO:0000256" key="1">
    <source>
        <dbReference type="SAM" id="MobiDB-lite"/>
    </source>
</evidence>
<dbReference type="Pfam" id="PF13622">
    <property type="entry name" value="4HBT_3"/>
    <property type="match status" value="1"/>
</dbReference>
<dbReference type="Gene3D" id="2.40.160.210">
    <property type="entry name" value="Acyl-CoA thioesterase, double hotdog domain"/>
    <property type="match status" value="1"/>
</dbReference>
<evidence type="ECO:0000259" key="3">
    <source>
        <dbReference type="Pfam" id="PF20789"/>
    </source>
</evidence>
<accession>A0A432YWA5</accession>
<dbReference type="AlphaFoldDB" id="A0A432YWA5"/>
<dbReference type="CDD" id="cd03440">
    <property type="entry name" value="hot_dog"/>
    <property type="match status" value="1"/>
</dbReference>
<dbReference type="Proteomes" id="UP000288361">
    <property type="component" value="Unassembled WGS sequence"/>
</dbReference>
<dbReference type="InterPro" id="IPR049450">
    <property type="entry name" value="ACOT8-like_C"/>
</dbReference>
<feature type="region of interest" description="Disordered" evidence="1">
    <location>
        <begin position="109"/>
        <end position="129"/>
    </location>
</feature>